<evidence type="ECO:0000256" key="3">
    <source>
        <dbReference type="ARBA" id="ARBA00022843"/>
    </source>
</evidence>
<evidence type="ECO:0000256" key="5">
    <source>
        <dbReference type="ARBA" id="ARBA00093456"/>
    </source>
</evidence>
<comment type="similarity">
    <text evidence="5">Belongs to the Fanconi anemia protein FANCD2 family.</text>
</comment>
<dbReference type="PANTHER" id="PTHR32086:SF0">
    <property type="entry name" value="FANCONI ANEMIA GROUP D2 PROTEIN"/>
    <property type="match status" value="1"/>
</dbReference>
<gene>
    <name evidence="7" type="ORF">JCGZ_18133</name>
</gene>
<evidence type="ECO:0000313" key="8">
    <source>
        <dbReference type="Proteomes" id="UP000027138"/>
    </source>
</evidence>
<feature type="region of interest" description="Disordered" evidence="6">
    <location>
        <begin position="367"/>
        <end position="394"/>
    </location>
</feature>
<evidence type="ECO:0000256" key="1">
    <source>
        <dbReference type="ARBA" id="ARBA00004123"/>
    </source>
</evidence>
<dbReference type="GO" id="GO:0007129">
    <property type="term" value="P:homologous chromosome pairing at meiosis"/>
    <property type="evidence" value="ECO:0007669"/>
    <property type="project" value="TreeGrafter"/>
</dbReference>
<dbReference type="GO" id="GO:0031573">
    <property type="term" value="P:mitotic intra-S DNA damage checkpoint signaling"/>
    <property type="evidence" value="ECO:0007669"/>
    <property type="project" value="TreeGrafter"/>
</dbReference>
<evidence type="ECO:0000256" key="6">
    <source>
        <dbReference type="SAM" id="MobiDB-lite"/>
    </source>
</evidence>
<comment type="subcellular location">
    <subcellularLocation>
        <location evidence="1">Nucleus</location>
    </subcellularLocation>
</comment>
<evidence type="ECO:0000256" key="4">
    <source>
        <dbReference type="ARBA" id="ARBA00023242"/>
    </source>
</evidence>
<keyword evidence="2" id="KW-1017">Isopeptide bond</keyword>
<dbReference type="InterPro" id="IPR029448">
    <property type="entry name" value="FANCD2"/>
</dbReference>
<dbReference type="PANTHER" id="PTHR32086">
    <property type="entry name" value="FANCONI ANEMIA GROUP D2 PROTEIN"/>
    <property type="match status" value="1"/>
</dbReference>
<dbReference type="AlphaFoldDB" id="A0A067K524"/>
<dbReference type="GO" id="GO:0000793">
    <property type="term" value="C:condensed chromosome"/>
    <property type="evidence" value="ECO:0007669"/>
    <property type="project" value="TreeGrafter"/>
</dbReference>
<sequence>MEKAVISDLLEAFQPSKISKCVFSTIQPSPLPGTIEYLYLGAASFLEDVLDTACSFSFTLASESLLTLESMVTSIQTFLDKLESNGKSIWSQSTHGVLQILRRRLGTSAQKLLKHSWNGENLENGWKNKGEVVEKILCIYLENSESKSDLLDELACNVLPQVSSSRRMAEDHGFQTLCNETFVVWYHVLHEVNLATLNHLVKDVILRKSRADDQLETVEKQLVEIQRSVNALVSLVNICRTHDKVNVHAMAIKYGGKFVDSFLKVFDFLQAHFQTHNELVIQLVKELQKATRTIQTICSEAKGLKQVASTSKIPSTKRSIECFLFRVKALLHTTSNGCTFWMGNLKHKDLMGQVVSSQAYVDEQAEPANVDGDLAEVEDSAQPASAAGEHEDGE</sequence>
<dbReference type="GO" id="GO:1990918">
    <property type="term" value="P:double-strand break repair involved in meiotic recombination"/>
    <property type="evidence" value="ECO:0007669"/>
    <property type="project" value="TreeGrafter"/>
</dbReference>
<reference evidence="7 8" key="1">
    <citation type="journal article" date="2014" name="PLoS ONE">
        <title>Global Analysis of Gene Expression Profiles in Physic Nut (Jatropha curcas L.) Seedlings Exposed to Salt Stress.</title>
        <authorList>
            <person name="Zhang L."/>
            <person name="Zhang C."/>
            <person name="Wu P."/>
            <person name="Chen Y."/>
            <person name="Li M."/>
            <person name="Jiang H."/>
            <person name="Wu G."/>
        </authorList>
    </citation>
    <scope>NUCLEOTIDE SEQUENCE [LARGE SCALE GENOMIC DNA]</scope>
    <source>
        <strain evidence="8">cv. GZQX0401</strain>
        <tissue evidence="7">Young leaves</tissue>
    </source>
</reference>
<dbReference type="GO" id="GO:0036297">
    <property type="term" value="P:interstrand cross-link repair"/>
    <property type="evidence" value="ECO:0007669"/>
    <property type="project" value="TreeGrafter"/>
</dbReference>
<dbReference type="EMBL" id="KK914704">
    <property type="protein sequence ID" value="KDP30138.1"/>
    <property type="molecule type" value="Genomic_DNA"/>
</dbReference>
<proteinExistence type="inferred from homology"/>
<dbReference type="OrthoDB" id="27031at2759"/>
<dbReference type="STRING" id="180498.A0A067K524"/>
<dbReference type="Proteomes" id="UP000027138">
    <property type="component" value="Unassembled WGS sequence"/>
</dbReference>
<evidence type="ECO:0000256" key="2">
    <source>
        <dbReference type="ARBA" id="ARBA00022499"/>
    </source>
</evidence>
<protein>
    <submittedName>
        <fullName evidence="7">Uncharacterized protein</fullName>
    </submittedName>
</protein>
<name>A0A067K524_JATCU</name>
<keyword evidence="8" id="KW-1185">Reference proteome</keyword>
<keyword evidence="3" id="KW-0832">Ubl conjugation</keyword>
<accession>A0A067K524</accession>
<organism evidence="7 8">
    <name type="scientific">Jatropha curcas</name>
    <name type="common">Barbados nut</name>
    <dbReference type="NCBI Taxonomy" id="180498"/>
    <lineage>
        <taxon>Eukaryota</taxon>
        <taxon>Viridiplantae</taxon>
        <taxon>Streptophyta</taxon>
        <taxon>Embryophyta</taxon>
        <taxon>Tracheophyta</taxon>
        <taxon>Spermatophyta</taxon>
        <taxon>Magnoliopsida</taxon>
        <taxon>eudicotyledons</taxon>
        <taxon>Gunneridae</taxon>
        <taxon>Pentapetalae</taxon>
        <taxon>rosids</taxon>
        <taxon>fabids</taxon>
        <taxon>Malpighiales</taxon>
        <taxon>Euphorbiaceae</taxon>
        <taxon>Crotonoideae</taxon>
        <taxon>Jatropheae</taxon>
        <taxon>Jatropha</taxon>
    </lineage>
</organism>
<dbReference type="Pfam" id="PF14631">
    <property type="entry name" value="FancD2"/>
    <property type="match status" value="1"/>
</dbReference>
<evidence type="ECO:0000313" key="7">
    <source>
        <dbReference type="EMBL" id="KDP30138.1"/>
    </source>
</evidence>
<dbReference type="GO" id="GO:0005634">
    <property type="term" value="C:nucleus"/>
    <property type="evidence" value="ECO:0007669"/>
    <property type="project" value="UniProtKB-SubCell"/>
</dbReference>
<dbReference type="GO" id="GO:0070182">
    <property type="term" value="F:DNA polymerase binding"/>
    <property type="evidence" value="ECO:0007669"/>
    <property type="project" value="TreeGrafter"/>
</dbReference>
<keyword evidence="4" id="KW-0539">Nucleus</keyword>